<feature type="domain" description="GmrSD restriction endonucleases N-terminal" evidence="1">
    <location>
        <begin position="139"/>
        <end position="304"/>
    </location>
</feature>
<evidence type="ECO:0000313" key="3">
    <source>
        <dbReference type="EMBL" id="MCF2564876.1"/>
    </source>
</evidence>
<dbReference type="InterPro" id="IPR004919">
    <property type="entry name" value="GmrSD_N"/>
</dbReference>
<dbReference type="RefSeq" id="WP_301638723.1">
    <property type="nucleotide sequence ID" value="NZ_JADYTN010000055.1"/>
</dbReference>
<dbReference type="InterPro" id="IPR057156">
    <property type="entry name" value="DUF7834"/>
</dbReference>
<evidence type="ECO:0000259" key="2">
    <source>
        <dbReference type="Pfam" id="PF25202"/>
    </source>
</evidence>
<comment type="caution">
    <text evidence="3">The sequence shown here is derived from an EMBL/GenBank/DDBJ whole genome shotgun (WGS) entry which is preliminary data.</text>
</comment>
<name>A0ABS9CLU3_9BACT</name>
<feature type="domain" description="DUF7834" evidence="2">
    <location>
        <begin position="351"/>
        <end position="516"/>
    </location>
</feature>
<dbReference type="PANTHER" id="PTHR35149:SF2">
    <property type="entry name" value="DUF262 DOMAIN-CONTAINING PROTEIN"/>
    <property type="match status" value="1"/>
</dbReference>
<dbReference type="Pfam" id="PF03235">
    <property type="entry name" value="GmrSD_N"/>
    <property type="match status" value="1"/>
</dbReference>
<keyword evidence="4" id="KW-1185">Reference proteome</keyword>
<reference evidence="3 4" key="1">
    <citation type="submission" date="2020-12" db="EMBL/GenBank/DDBJ databases">
        <title>Whole genome sequences of gut porcine anaerobes.</title>
        <authorList>
            <person name="Kubasova T."/>
            <person name="Jahodarova E."/>
            <person name="Rychlik I."/>
        </authorList>
    </citation>
    <scope>NUCLEOTIDE SEQUENCE [LARGE SCALE GENOMIC DNA]</scope>
    <source>
        <strain evidence="3 4">An925</strain>
    </source>
</reference>
<dbReference type="EMBL" id="JADYTN010000055">
    <property type="protein sequence ID" value="MCF2564876.1"/>
    <property type="molecule type" value="Genomic_DNA"/>
</dbReference>
<dbReference type="Proteomes" id="UP001200470">
    <property type="component" value="Unassembled WGS sequence"/>
</dbReference>
<dbReference type="PANTHER" id="PTHR35149">
    <property type="entry name" value="SLL5132 PROTEIN"/>
    <property type="match status" value="1"/>
</dbReference>
<evidence type="ECO:0000313" key="4">
    <source>
        <dbReference type="Proteomes" id="UP001200470"/>
    </source>
</evidence>
<gene>
    <name evidence="3" type="ORF">I6E12_12310</name>
</gene>
<accession>A0ABS9CLU3</accession>
<sequence>MRDENRWIQISTPLNDDFIHYEINYEHIELHFEYSNSKDKGITANAELVDFLEKQTETSNQYEWTDFLGGDSVRCVYVEKIHEWDMLDKLNDVVLFFDKLISDYLSKSQMTISTSKIDVDHTIQSPKNSVELNTHSLEEVFKRNLSIPDYQRIYCWDEKNVKCLLDDLLLHSEQNKSSDSPYRLGTIILHYHDNTYDIIDGQQRLVTLSLILDELGIETCLMNQKFDSSVAIEYIGYNKYLIENFVHKHISERKDFLANLLKKIQLSVLVLNNSSLDLAYTFFSNENSRGVALTDYDLLKAHHLRFIPETFEQQSRKAAETWNQMIKDGKSKVTEYEPIPDYDRTLDTYIYNLRQWMKMEYHETKDNDRHVKNEYEAAPIMPEIPPFGEQFFFNEPIQGGTHFFSYVEIHLAKYRLFTKTAVYRSIHNRLTGKGSIQWYRNAIETLLFGYFEKFGEHCFADVAILVSRVLLQNRYDTSRAQKDSVYKYVSELGIILMINQATSPTFFLAELFNMVRDYPIKYLQEMLPIQKSMRRTVIDIKNELAGDIYVESIRNLKL</sequence>
<organism evidence="3 4">
    <name type="scientific">Xylanibacter brevis</name>
    <dbReference type="NCBI Taxonomy" id="83231"/>
    <lineage>
        <taxon>Bacteria</taxon>
        <taxon>Pseudomonadati</taxon>
        <taxon>Bacteroidota</taxon>
        <taxon>Bacteroidia</taxon>
        <taxon>Bacteroidales</taxon>
        <taxon>Prevotellaceae</taxon>
        <taxon>Xylanibacter</taxon>
    </lineage>
</organism>
<protein>
    <submittedName>
        <fullName evidence="3">DUF262 domain-containing protein</fullName>
    </submittedName>
</protein>
<proteinExistence type="predicted"/>
<evidence type="ECO:0000259" key="1">
    <source>
        <dbReference type="Pfam" id="PF03235"/>
    </source>
</evidence>
<dbReference type="Pfam" id="PF25202">
    <property type="entry name" value="DUF7834"/>
    <property type="match status" value="1"/>
</dbReference>